<keyword evidence="1" id="KW-0472">Membrane</keyword>
<keyword evidence="1" id="KW-0812">Transmembrane</keyword>
<keyword evidence="1" id="KW-1133">Transmembrane helix</keyword>
<organism evidence="2 3">
    <name type="scientific">Mytilus edulis</name>
    <name type="common">Blue mussel</name>
    <dbReference type="NCBI Taxonomy" id="6550"/>
    <lineage>
        <taxon>Eukaryota</taxon>
        <taxon>Metazoa</taxon>
        <taxon>Spiralia</taxon>
        <taxon>Lophotrochozoa</taxon>
        <taxon>Mollusca</taxon>
        <taxon>Bivalvia</taxon>
        <taxon>Autobranchia</taxon>
        <taxon>Pteriomorphia</taxon>
        <taxon>Mytilida</taxon>
        <taxon>Mytiloidea</taxon>
        <taxon>Mytilidae</taxon>
        <taxon>Mytilinae</taxon>
        <taxon>Mytilus</taxon>
    </lineage>
</organism>
<dbReference type="EMBL" id="CAJPWZ010001072">
    <property type="protein sequence ID" value="CAG2207268.1"/>
    <property type="molecule type" value="Genomic_DNA"/>
</dbReference>
<evidence type="ECO:0000256" key="1">
    <source>
        <dbReference type="SAM" id="Phobius"/>
    </source>
</evidence>
<dbReference type="Proteomes" id="UP000683360">
    <property type="component" value="Unassembled WGS sequence"/>
</dbReference>
<keyword evidence="3" id="KW-1185">Reference proteome</keyword>
<protein>
    <submittedName>
        <fullName evidence="2">Uncharacterized protein</fullName>
    </submittedName>
</protein>
<evidence type="ECO:0000313" key="2">
    <source>
        <dbReference type="EMBL" id="CAG2207268.1"/>
    </source>
</evidence>
<evidence type="ECO:0000313" key="3">
    <source>
        <dbReference type="Proteomes" id="UP000683360"/>
    </source>
</evidence>
<accession>A0A8S3RQS3</accession>
<feature type="transmembrane region" description="Helical" evidence="1">
    <location>
        <begin position="33"/>
        <end position="56"/>
    </location>
</feature>
<dbReference type="OrthoDB" id="10520818at2759"/>
<dbReference type="AlphaFoldDB" id="A0A8S3RQS3"/>
<comment type="caution">
    <text evidence="2">The sequence shown here is derived from an EMBL/GenBank/DDBJ whole genome shotgun (WGS) entry which is preliminary data.</text>
</comment>
<reference evidence="2" key="1">
    <citation type="submission" date="2021-03" db="EMBL/GenBank/DDBJ databases">
        <authorList>
            <person name="Bekaert M."/>
        </authorList>
    </citation>
    <scope>NUCLEOTIDE SEQUENCE</scope>
</reference>
<proteinExistence type="predicted"/>
<gene>
    <name evidence="2" type="ORF">MEDL_21456</name>
</gene>
<name>A0A8S3RQS3_MYTED</name>
<sequence length="165" mass="18616">MSSPLQLVQIWSGIVSTEYVNPYKVDKDNDGTAIYIALVASACGFVIFITIFVLCCKRFRICVNKKKLRIKCFYEQVNIPAAANGTDGTSISHNYSSLCMRDVQLSSENRRLCGSHDVPLSIISREIVNEKEINGQSDQYANLVFLETCIIIFQIFSCMTRCKYT</sequence>